<accession>A0A8H7J219</accession>
<feature type="compositionally biased region" description="Acidic residues" evidence="1">
    <location>
        <begin position="83"/>
        <end position="93"/>
    </location>
</feature>
<feature type="compositionally biased region" description="Polar residues" evidence="1">
    <location>
        <begin position="17"/>
        <end position="26"/>
    </location>
</feature>
<feature type="region of interest" description="Disordered" evidence="1">
    <location>
        <begin position="74"/>
        <end position="93"/>
    </location>
</feature>
<evidence type="ECO:0000313" key="2">
    <source>
        <dbReference type="EMBL" id="KAF9695057.1"/>
    </source>
</evidence>
<dbReference type="Proteomes" id="UP000651452">
    <property type="component" value="Unassembled WGS sequence"/>
</dbReference>
<keyword evidence="3" id="KW-1185">Reference proteome</keyword>
<dbReference type="AlphaFoldDB" id="A0A8H7J219"/>
<gene>
    <name evidence="2" type="ORF">EKO04_007153</name>
</gene>
<reference evidence="2" key="2">
    <citation type="submission" date="2020-09" db="EMBL/GenBank/DDBJ databases">
        <title>Reference genome assembly for Australian Ascochyta lentis isolate Al4.</title>
        <authorList>
            <person name="Lee R.C."/>
            <person name="Farfan-Caceres L.M."/>
            <person name="Debler J.W."/>
            <person name="Williams A.H."/>
            <person name="Henares B.M."/>
        </authorList>
    </citation>
    <scope>NUCLEOTIDE SEQUENCE</scope>
    <source>
        <strain evidence="2">Al4</strain>
    </source>
</reference>
<protein>
    <submittedName>
        <fullName evidence="2">Uncharacterized protein</fullName>
    </submittedName>
</protein>
<sequence length="93" mass="10114">MYGSAVSRRRFEGRQAGSVSLTTHGQSCFAPELQREPKRDLDIAQWQGQLMPDATTMGAGGRAMGLVHRPKVRSTPLPFIDGVDTDVEGEGEL</sequence>
<name>A0A8H7J219_9PLEO</name>
<feature type="region of interest" description="Disordered" evidence="1">
    <location>
        <begin position="1"/>
        <end position="31"/>
    </location>
</feature>
<comment type="caution">
    <text evidence="2">The sequence shown here is derived from an EMBL/GenBank/DDBJ whole genome shotgun (WGS) entry which is preliminary data.</text>
</comment>
<evidence type="ECO:0000256" key="1">
    <source>
        <dbReference type="SAM" id="MobiDB-lite"/>
    </source>
</evidence>
<reference evidence="2" key="1">
    <citation type="submission" date="2018-12" db="EMBL/GenBank/DDBJ databases">
        <authorList>
            <person name="Syme R.A."/>
            <person name="Farfan-Caceres L."/>
            <person name="Lichtenzveig J."/>
        </authorList>
    </citation>
    <scope>NUCLEOTIDE SEQUENCE</scope>
    <source>
        <strain evidence="2">Al4</strain>
    </source>
</reference>
<organism evidence="2 3">
    <name type="scientific">Ascochyta lentis</name>
    <dbReference type="NCBI Taxonomy" id="205686"/>
    <lineage>
        <taxon>Eukaryota</taxon>
        <taxon>Fungi</taxon>
        <taxon>Dikarya</taxon>
        <taxon>Ascomycota</taxon>
        <taxon>Pezizomycotina</taxon>
        <taxon>Dothideomycetes</taxon>
        <taxon>Pleosporomycetidae</taxon>
        <taxon>Pleosporales</taxon>
        <taxon>Pleosporineae</taxon>
        <taxon>Didymellaceae</taxon>
        <taxon>Ascochyta</taxon>
    </lineage>
</organism>
<dbReference type="EMBL" id="RZGK01000012">
    <property type="protein sequence ID" value="KAF9695057.1"/>
    <property type="molecule type" value="Genomic_DNA"/>
</dbReference>
<evidence type="ECO:0000313" key="3">
    <source>
        <dbReference type="Proteomes" id="UP000651452"/>
    </source>
</evidence>
<proteinExistence type="predicted"/>